<sequence length="154" mass="17858">MEIKRGIIDSDNYFREAFKPIIEPLNNHTEKNTQCNTQPADEIKPETSDVSGDDNDNELNSSFSNFFNKHPTSKRYDKSYGMYYDKASDSYKIGGHSVTFSHGNLQLFNKYGSTSFDPVNNIRRQKIRNIWSGEKISCIKNIRGKISEIYFLFF</sequence>
<feature type="region of interest" description="Disordered" evidence="1">
    <location>
        <begin position="25"/>
        <end position="58"/>
    </location>
</feature>
<proteinExistence type="predicted"/>
<reference evidence="2 3" key="1">
    <citation type="submission" date="2019-08" db="EMBL/GenBank/DDBJ databases">
        <title>Whole genome of Aphis craccivora.</title>
        <authorList>
            <person name="Voronova N.V."/>
            <person name="Shulinski R.S."/>
            <person name="Bandarenka Y.V."/>
            <person name="Zhorov D.G."/>
            <person name="Warner D."/>
        </authorList>
    </citation>
    <scope>NUCLEOTIDE SEQUENCE [LARGE SCALE GENOMIC DNA]</scope>
    <source>
        <strain evidence="2">180601</strain>
        <tissue evidence="2">Whole Body</tissue>
    </source>
</reference>
<dbReference type="AlphaFoldDB" id="A0A6G0Y425"/>
<protein>
    <submittedName>
        <fullName evidence="2">Uncharacterized protein</fullName>
    </submittedName>
</protein>
<name>A0A6G0Y425_APHCR</name>
<keyword evidence="3" id="KW-1185">Reference proteome</keyword>
<evidence type="ECO:0000256" key="1">
    <source>
        <dbReference type="SAM" id="MobiDB-lite"/>
    </source>
</evidence>
<evidence type="ECO:0000313" key="2">
    <source>
        <dbReference type="EMBL" id="KAF0748598.1"/>
    </source>
</evidence>
<organism evidence="2 3">
    <name type="scientific">Aphis craccivora</name>
    <name type="common">Cowpea aphid</name>
    <dbReference type="NCBI Taxonomy" id="307492"/>
    <lineage>
        <taxon>Eukaryota</taxon>
        <taxon>Metazoa</taxon>
        <taxon>Ecdysozoa</taxon>
        <taxon>Arthropoda</taxon>
        <taxon>Hexapoda</taxon>
        <taxon>Insecta</taxon>
        <taxon>Pterygota</taxon>
        <taxon>Neoptera</taxon>
        <taxon>Paraneoptera</taxon>
        <taxon>Hemiptera</taxon>
        <taxon>Sternorrhyncha</taxon>
        <taxon>Aphidomorpha</taxon>
        <taxon>Aphidoidea</taxon>
        <taxon>Aphididae</taxon>
        <taxon>Aphidini</taxon>
        <taxon>Aphis</taxon>
        <taxon>Aphis</taxon>
    </lineage>
</organism>
<evidence type="ECO:0000313" key="3">
    <source>
        <dbReference type="Proteomes" id="UP000478052"/>
    </source>
</evidence>
<dbReference type="EMBL" id="VUJU01006411">
    <property type="protein sequence ID" value="KAF0748598.1"/>
    <property type="molecule type" value="Genomic_DNA"/>
</dbReference>
<accession>A0A6G0Y425</accession>
<dbReference type="Proteomes" id="UP000478052">
    <property type="component" value="Unassembled WGS sequence"/>
</dbReference>
<gene>
    <name evidence="2" type="ORF">FWK35_00024652</name>
</gene>
<comment type="caution">
    <text evidence="2">The sequence shown here is derived from an EMBL/GenBank/DDBJ whole genome shotgun (WGS) entry which is preliminary data.</text>
</comment>